<dbReference type="PANTHER" id="PTHR43329">
    <property type="entry name" value="EPOXIDE HYDROLASE"/>
    <property type="match status" value="1"/>
</dbReference>
<name>A8NQV8_COPC7</name>
<dbReference type="STRING" id="240176.A8NQV8"/>
<organism evidence="4 5">
    <name type="scientific">Coprinopsis cinerea (strain Okayama-7 / 130 / ATCC MYA-4618 / FGSC 9003)</name>
    <name type="common">Inky cap fungus</name>
    <name type="synonym">Hormographiella aspergillata</name>
    <dbReference type="NCBI Taxonomy" id="240176"/>
    <lineage>
        <taxon>Eukaryota</taxon>
        <taxon>Fungi</taxon>
        <taxon>Dikarya</taxon>
        <taxon>Basidiomycota</taxon>
        <taxon>Agaricomycotina</taxon>
        <taxon>Agaricomycetes</taxon>
        <taxon>Agaricomycetidae</taxon>
        <taxon>Agaricales</taxon>
        <taxon>Agaricineae</taxon>
        <taxon>Psathyrellaceae</taxon>
        <taxon>Coprinopsis</taxon>
    </lineage>
</organism>
<dbReference type="ESTHER" id="copc7-a8nqv8">
    <property type="family name" value="Epoxide_hydrolase"/>
</dbReference>
<evidence type="ECO:0000256" key="2">
    <source>
        <dbReference type="ARBA" id="ARBA00038334"/>
    </source>
</evidence>
<dbReference type="InterPro" id="IPR029058">
    <property type="entry name" value="AB_hydrolase_fold"/>
</dbReference>
<keyword evidence="5" id="KW-1185">Reference proteome</keyword>
<dbReference type="VEuPathDB" id="FungiDB:CC1G_03336"/>
<dbReference type="SUPFAM" id="SSF53474">
    <property type="entry name" value="alpha/beta-Hydrolases"/>
    <property type="match status" value="1"/>
</dbReference>
<comment type="caution">
    <text evidence="4">The sequence shown here is derived from an EMBL/GenBank/DDBJ whole genome shotgun (WGS) entry which is preliminary data.</text>
</comment>
<dbReference type="InterPro" id="IPR000639">
    <property type="entry name" value="Epox_hydrolase-like"/>
</dbReference>
<dbReference type="Proteomes" id="UP000001861">
    <property type="component" value="Unassembled WGS sequence"/>
</dbReference>
<gene>
    <name evidence="4" type="ORF">CC1G_03336</name>
</gene>
<feature type="domain" description="AB hydrolase-1" evidence="3">
    <location>
        <begin position="29"/>
        <end position="309"/>
    </location>
</feature>
<proteinExistence type="inferred from homology"/>
<evidence type="ECO:0000259" key="3">
    <source>
        <dbReference type="Pfam" id="PF00561"/>
    </source>
</evidence>
<protein>
    <recommendedName>
        <fullName evidence="3">AB hydrolase-1 domain-containing protein</fullName>
    </recommendedName>
</protein>
<reference evidence="4 5" key="1">
    <citation type="journal article" date="2010" name="Proc. Natl. Acad. Sci. U.S.A.">
        <title>Insights into evolution of multicellular fungi from the assembled chromosomes of the mushroom Coprinopsis cinerea (Coprinus cinereus).</title>
        <authorList>
            <person name="Stajich J.E."/>
            <person name="Wilke S.K."/>
            <person name="Ahren D."/>
            <person name="Au C.H."/>
            <person name="Birren B.W."/>
            <person name="Borodovsky M."/>
            <person name="Burns C."/>
            <person name="Canback B."/>
            <person name="Casselton L.A."/>
            <person name="Cheng C.K."/>
            <person name="Deng J."/>
            <person name="Dietrich F.S."/>
            <person name="Fargo D.C."/>
            <person name="Farman M.L."/>
            <person name="Gathman A.C."/>
            <person name="Goldberg J."/>
            <person name="Guigo R."/>
            <person name="Hoegger P.J."/>
            <person name="Hooker J.B."/>
            <person name="Huggins A."/>
            <person name="James T.Y."/>
            <person name="Kamada T."/>
            <person name="Kilaru S."/>
            <person name="Kodira C."/>
            <person name="Kues U."/>
            <person name="Kupfer D."/>
            <person name="Kwan H.S."/>
            <person name="Lomsadze A."/>
            <person name="Li W."/>
            <person name="Lilly W.W."/>
            <person name="Ma L.J."/>
            <person name="Mackey A.J."/>
            <person name="Manning G."/>
            <person name="Martin F."/>
            <person name="Muraguchi H."/>
            <person name="Natvig D.O."/>
            <person name="Palmerini H."/>
            <person name="Ramesh M.A."/>
            <person name="Rehmeyer C.J."/>
            <person name="Roe B.A."/>
            <person name="Shenoy N."/>
            <person name="Stanke M."/>
            <person name="Ter-Hovhannisyan V."/>
            <person name="Tunlid A."/>
            <person name="Velagapudi R."/>
            <person name="Vision T.J."/>
            <person name="Zeng Q."/>
            <person name="Zolan M.E."/>
            <person name="Pukkila P.J."/>
        </authorList>
    </citation>
    <scope>NUCLEOTIDE SEQUENCE [LARGE SCALE GENOMIC DNA]</scope>
    <source>
        <strain evidence="5">Okayama-7 / 130 / ATCC MYA-4618 / FGSC 9003</strain>
    </source>
</reference>
<dbReference type="GO" id="GO:0016787">
    <property type="term" value="F:hydrolase activity"/>
    <property type="evidence" value="ECO:0007669"/>
    <property type="project" value="UniProtKB-KW"/>
</dbReference>
<dbReference type="OrthoDB" id="408373at2759"/>
<dbReference type="eggNOG" id="KOG4178">
    <property type="taxonomic scope" value="Eukaryota"/>
</dbReference>
<dbReference type="AlphaFoldDB" id="A8NQV8"/>
<dbReference type="EMBL" id="AACS02000008">
    <property type="protein sequence ID" value="EAU86125.1"/>
    <property type="molecule type" value="Genomic_DNA"/>
</dbReference>
<evidence type="ECO:0000313" key="5">
    <source>
        <dbReference type="Proteomes" id="UP000001861"/>
    </source>
</evidence>
<evidence type="ECO:0000313" key="4">
    <source>
        <dbReference type="EMBL" id="EAU86125.1"/>
    </source>
</evidence>
<dbReference type="GeneID" id="6012094"/>
<dbReference type="Pfam" id="PF00561">
    <property type="entry name" value="Abhydrolase_1"/>
    <property type="match status" value="1"/>
</dbReference>
<dbReference type="InParanoid" id="A8NQV8"/>
<accession>A8NQV8</accession>
<dbReference type="KEGG" id="cci:CC1G_03336"/>
<dbReference type="RefSeq" id="XP_001835554.1">
    <property type="nucleotide sequence ID" value="XM_001835502.1"/>
</dbReference>
<dbReference type="PRINTS" id="PR00412">
    <property type="entry name" value="EPOXHYDRLASE"/>
</dbReference>
<evidence type="ECO:0000256" key="1">
    <source>
        <dbReference type="ARBA" id="ARBA00022801"/>
    </source>
</evidence>
<dbReference type="InterPro" id="IPR000073">
    <property type="entry name" value="AB_hydrolase_1"/>
</dbReference>
<sequence>MDSSHYKRLTVSRGFTYNYYVSPASDGKPTLLFLHGFPSTAQDWRRQVAHFKPKGYGLIVPDMLGYGDTDKPLEASDYVGSRLAQDVLDIVENEGVERVVVVAHDWGAVPASRLANLYQDRFEGFAFLAAGYISPGKEIDPEPVREMTKQLVGYETGGYWWFLASPEAPGIIKDHIDSFYDIIWAKDALPAWKTYFCPTGALKRSLKSDVRIERGDYITEEEYRQSQEVFLKNGYEAPCLYYKAMISCLNLEDARAIPEEKHVIHKPVLFLGAARDAVCLPAFYEPPKDLCPKATSKTLDAGHWILLEHEKEVNTELEAWLGSMGL</sequence>
<dbReference type="OMA" id="ATRWYRM"/>
<keyword evidence="1" id="KW-0378">Hydrolase</keyword>
<dbReference type="Gene3D" id="3.40.50.1820">
    <property type="entry name" value="alpha/beta hydrolase"/>
    <property type="match status" value="1"/>
</dbReference>
<comment type="similarity">
    <text evidence="2">Belongs to the AB hydrolase superfamily. Epoxide hydrolase family.</text>
</comment>